<gene>
    <name evidence="1" type="ORF">C1I92_01610</name>
</gene>
<organism evidence="1 2">
    <name type="scientific">Jiangella anatolica</name>
    <dbReference type="NCBI Taxonomy" id="2670374"/>
    <lineage>
        <taxon>Bacteria</taxon>
        <taxon>Bacillati</taxon>
        <taxon>Actinomycetota</taxon>
        <taxon>Actinomycetes</taxon>
        <taxon>Jiangellales</taxon>
        <taxon>Jiangellaceae</taxon>
        <taxon>Jiangella</taxon>
    </lineage>
</organism>
<dbReference type="Pfam" id="PF04075">
    <property type="entry name" value="F420H2_quin_red"/>
    <property type="match status" value="1"/>
</dbReference>
<proteinExistence type="predicted"/>
<dbReference type="GO" id="GO:0016491">
    <property type="term" value="F:oxidoreductase activity"/>
    <property type="evidence" value="ECO:0007669"/>
    <property type="project" value="InterPro"/>
</dbReference>
<dbReference type="Gene3D" id="2.30.110.10">
    <property type="entry name" value="Electron Transport, Fmn-binding Protein, Chain A"/>
    <property type="match status" value="1"/>
</dbReference>
<dbReference type="AlphaFoldDB" id="A0A2W2D122"/>
<protein>
    <submittedName>
        <fullName evidence="1">Nitroreductase family deazaflavin-dependent oxidoreductase</fullName>
    </submittedName>
</protein>
<dbReference type="RefSeq" id="WP_111252915.1">
    <property type="nucleotide sequence ID" value="NZ_POTW01000003.1"/>
</dbReference>
<dbReference type="NCBIfam" id="TIGR00026">
    <property type="entry name" value="hi_GC_TIGR00026"/>
    <property type="match status" value="1"/>
</dbReference>
<comment type="caution">
    <text evidence="1">The sequence shown here is derived from an EMBL/GenBank/DDBJ whole genome shotgun (WGS) entry which is preliminary data.</text>
</comment>
<sequence>MKTYRTTLARRLGNALFAPALRAGLVRPYALLTVRGRTSGRPRSTPVRVMTHDGQRYLVAPYGAVGWVLNVRAAGKVTLRRGRWRAVYSVVECGPDEAGPVLRAYARAEPITRPYFDARASDPPAAFAAEAGRHPVFRLVPA</sequence>
<keyword evidence="2" id="KW-1185">Reference proteome</keyword>
<evidence type="ECO:0000313" key="2">
    <source>
        <dbReference type="Proteomes" id="UP000248764"/>
    </source>
</evidence>
<dbReference type="InterPro" id="IPR004378">
    <property type="entry name" value="F420H2_quin_Rdtase"/>
</dbReference>
<dbReference type="InterPro" id="IPR012349">
    <property type="entry name" value="Split_barrel_FMN-bd"/>
</dbReference>
<accession>A0A2W2D122</accession>
<name>A0A2W2D122_9ACTN</name>
<dbReference type="Proteomes" id="UP000248764">
    <property type="component" value="Unassembled WGS sequence"/>
</dbReference>
<dbReference type="EMBL" id="POTW01000003">
    <property type="protein sequence ID" value="PZF86223.1"/>
    <property type="molecule type" value="Genomic_DNA"/>
</dbReference>
<evidence type="ECO:0000313" key="1">
    <source>
        <dbReference type="EMBL" id="PZF86223.1"/>
    </source>
</evidence>
<reference evidence="1 2" key="1">
    <citation type="submission" date="2018-01" db="EMBL/GenBank/DDBJ databases">
        <title>Draft genome sequence of Jiangella sp. GTF31.</title>
        <authorList>
            <person name="Sahin N."/>
            <person name="Ay H."/>
            <person name="Saygin H."/>
        </authorList>
    </citation>
    <scope>NUCLEOTIDE SEQUENCE [LARGE SCALE GENOMIC DNA]</scope>
    <source>
        <strain evidence="1 2">GTF31</strain>
    </source>
</reference>